<feature type="region of interest" description="Disordered" evidence="1">
    <location>
        <begin position="93"/>
        <end position="118"/>
    </location>
</feature>
<dbReference type="AlphaFoldDB" id="A0A5B7GS10"/>
<protein>
    <submittedName>
        <fullName evidence="2">Uncharacterized protein</fullName>
    </submittedName>
</protein>
<feature type="compositionally biased region" description="Polar residues" evidence="1">
    <location>
        <begin position="103"/>
        <end position="118"/>
    </location>
</feature>
<proteinExistence type="predicted"/>
<evidence type="ECO:0000313" key="3">
    <source>
        <dbReference type="Proteomes" id="UP000324222"/>
    </source>
</evidence>
<name>A0A5B7GS10_PORTR</name>
<keyword evidence="3" id="KW-1185">Reference proteome</keyword>
<gene>
    <name evidence="2" type="ORF">E2C01_057063</name>
</gene>
<organism evidence="2 3">
    <name type="scientific">Portunus trituberculatus</name>
    <name type="common">Swimming crab</name>
    <name type="synonym">Neptunus trituberculatus</name>
    <dbReference type="NCBI Taxonomy" id="210409"/>
    <lineage>
        <taxon>Eukaryota</taxon>
        <taxon>Metazoa</taxon>
        <taxon>Ecdysozoa</taxon>
        <taxon>Arthropoda</taxon>
        <taxon>Crustacea</taxon>
        <taxon>Multicrustacea</taxon>
        <taxon>Malacostraca</taxon>
        <taxon>Eumalacostraca</taxon>
        <taxon>Eucarida</taxon>
        <taxon>Decapoda</taxon>
        <taxon>Pleocyemata</taxon>
        <taxon>Brachyura</taxon>
        <taxon>Eubrachyura</taxon>
        <taxon>Portunoidea</taxon>
        <taxon>Portunidae</taxon>
        <taxon>Portuninae</taxon>
        <taxon>Portunus</taxon>
    </lineage>
</organism>
<accession>A0A5B7GS10</accession>
<sequence length="172" mass="19515">MNRKTHHGTDGVKNYTRFRNLNWCWINERGASRQLGVWVGIEAKVAARRLDSQQRYSAHHQVPFRVRHSPALASPITRVMVIASCSLPSATQDCPRTHPSFKPTRNQPKPAQTRAISRSCTPRHSPAALLYPEHSLPLLTLWRRTCGSLCGPSGAVVHFFHVLRKSEFYKIV</sequence>
<dbReference type="EMBL" id="VSRR010020276">
    <property type="protein sequence ID" value="MPC62971.1"/>
    <property type="molecule type" value="Genomic_DNA"/>
</dbReference>
<comment type="caution">
    <text evidence="2">The sequence shown here is derived from an EMBL/GenBank/DDBJ whole genome shotgun (WGS) entry which is preliminary data.</text>
</comment>
<reference evidence="2 3" key="1">
    <citation type="submission" date="2019-05" db="EMBL/GenBank/DDBJ databases">
        <title>Another draft genome of Portunus trituberculatus and its Hox gene families provides insights of decapod evolution.</title>
        <authorList>
            <person name="Jeong J.-H."/>
            <person name="Song I."/>
            <person name="Kim S."/>
            <person name="Choi T."/>
            <person name="Kim D."/>
            <person name="Ryu S."/>
            <person name="Kim W."/>
        </authorList>
    </citation>
    <scope>NUCLEOTIDE SEQUENCE [LARGE SCALE GENOMIC DNA]</scope>
    <source>
        <tissue evidence="2">Muscle</tissue>
    </source>
</reference>
<dbReference type="Proteomes" id="UP000324222">
    <property type="component" value="Unassembled WGS sequence"/>
</dbReference>
<evidence type="ECO:0000313" key="2">
    <source>
        <dbReference type="EMBL" id="MPC62971.1"/>
    </source>
</evidence>
<evidence type="ECO:0000256" key="1">
    <source>
        <dbReference type="SAM" id="MobiDB-lite"/>
    </source>
</evidence>